<evidence type="ECO:0000256" key="1">
    <source>
        <dbReference type="SAM" id="MobiDB-lite"/>
    </source>
</evidence>
<feature type="compositionally biased region" description="Low complexity" evidence="1">
    <location>
        <begin position="234"/>
        <end position="258"/>
    </location>
</feature>
<proteinExistence type="predicted"/>
<evidence type="ECO:0000313" key="2">
    <source>
        <dbReference type="EMBL" id="OBK28169.1"/>
    </source>
</evidence>
<reference evidence="2 3" key="1">
    <citation type="submission" date="2016-06" db="EMBL/GenBank/DDBJ databases">
        <authorList>
            <person name="Kjaerup R.B."/>
            <person name="Dalgaard T.S."/>
            <person name="Juul-Madsen H.R."/>
        </authorList>
    </citation>
    <scope>NUCLEOTIDE SEQUENCE [LARGE SCALE GENOMIC DNA]</scope>
    <source>
        <strain evidence="2 3">1165133.8</strain>
    </source>
</reference>
<comment type="caution">
    <text evidence="2">The sequence shown here is derived from an EMBL/GenBank/DDBJ whole genome shotgun (WGS) entry which is preliminary data.</text>
</comment>
<dbReference type="AlphaFoldDB" id="A0A1A3P4E4"/>
<feature type="compositionally biased region" description="Gly residues" evidence="1">
    <location>
        <begin position="178"/>
        <end position="205"/>
    </location>
</feature>
<name>A0A1A3P4E4_MYCAS</name>
<gene>
    <name evidence="2" type="ORF">A5634_21075</name>
</gene>
<dbReference type="OrthoDB" id="4752623at2"/>
<feature type="region of interest" description="Disordered" evidence="1">
    <location>
        <begin position="168"/>
        <end position="258"/>
    </location>
</feature>
<dbReference type="EMBL" id="LZLS01000084">
    <property type="protein sequence ID" value="OBK28169.1"/>
    <property type="molecule type" value="Genomic_DNA"/>
</dbReference>
<protein>
    <submittedName>
        <fullName evidence="2">Uncharacterized protein</fullName>
    </submittedName>
</protein>
<dbReference type="RefSeq" id="WP_065143671.1">
    <property type="nucleotide sequence ID" value="NZ_LZLS01000084.1"/>
</dbReference>
<evidence type="ECO:0000313" key="3">
    <source>
        <dbReference type="Proteomes" id="UP000093928"/>
    </source>
</evidence>
<feature type="compositionally biased region" description="Gly residues" evidence="1">
    <location>
        <begin position="288"/>
        <end position="309"/>
    </location>
</feature>
<dbReference type="Proteomes" id="UP000093928">
    <property type="component" value="Unassembled WGS sequence"/>
</dbReference>
<organism evidence="2 3">
    <name type="scientific">Mycobacterium asiaticum</name>
    <dbReference type="NCBI Taxonomy" id="1790"/>
    <lineage>
        <taxon>Bacteria</taxon>
        <taxon>Bacillati</taxon>
        <taxon>Actinomycetota</taxon>
        <taxon>Actinomycetes</taxon>
        <taxon>Mycobacteriales</taxon>
        <taxon>Mycobacteriaceae</taxon>
        <taxon>Mycobacterium</taxon>
    </lineage>
</organism>
<sequence length="403" mass="40311">MDQLKTTAGLNLKNVRAVPADPIPTYFDGYKAVQDVTERGPGNTGWDGTINSINDRLQRAVKSLDSGIEGQFGDALRANLQRSFHVLDQMRDHARTMEILVDAFFNDLATTKKNFAQNWELYRQAMKNPDDPTSKERLNELNALVAPIMAQYRPPIDTIAQSHPSITSALPEVASPGPGRGGPGGGSPGGPGGGVPVGLPRGGLNTGDIPALASPNGGGPDHAKAPSMPQIPTDAANGAADAAKQAGDQAQKAGGQAADAGQKALDALTGAQRGDGLPAGVLGLGPKGLPGAAKTGGGTAGRGGGGTGGREAPNLKAPAKVATSANAGSTAAQASRAGVSGAGAPGAAGAPAAGHRGAGGDKTHKASKALRSAKHGEEVVGEADAVTSVIGEEPRRVNPDPPT</sequence>
<feature type="region of interest" description="Disordered" evidence="1">
    <location>
        <begin position="288"/>
        <end position="403"/>
    </location>
</feature>
<feature type="compositionally biased region" description="Basic and acidic residues" evidence="1">
    <location>
        <begin position="392"/>
        <end position="403"/>
    </location>
</feature>
<accession>A0A1A3P4E4</accession>